<dbReference type="InterPro" id="IPR003598">
    <property type="entry name" value="Ig_sub2"/>
</dbReference>
<dbReference type="PANTHER" id="PTHR12207">
    <property type="entry name" value="V-SET AND TRANSMEMBRANE DOMAIN-CONTAINING PROTEIN"/>
    <property type="match status" value="1"/>
</dbReference>
<dbReference type="PROSITE" id="PS50835">
    <property type="entry name" value="IG_LIKE"/>
    <property type="match status" value="5"/>
</dbReference>
<keyword evidence="1" id="KW-1185">Reference proteome</keyword>
<evidence type="ECO:0000313" key="2">
    <source>
        <dbReference type="RefSeq" id="XP_009302671.2"/>
    </source>
</evidence>
<dbReference type="FunFam" id="2.60.40.10:FF:003336">
    <property type="entry name" value="Uncharacterized protein"/>
    <property type="match status" value="1"/>
</dbReference>
<dbReference type="AGR" id="ZFIN:ZDB-GENE-140207-1"/>
<dbReference type="InterPro" id="IPR013106">
    <property type="entry name" value="Ig_V-set"/>
</dbReference>
<dbReference type="Bgee" id="ENSDARG00000078172">
    <property type="expression patterns" value="Expressed in mature ovarian follicle and 26 other cell types or tissues"/>
</dbReference>
<dbReference type="Gene3D" id="2.60.40.10">
    <property type="entry name" value="Immunoglobulins"/>
    <property type="match status" value="5"/>
</dbReference>
<name>A0ACD6B654_DANRE</name>
<dbReference type="PANTHER" id="PTHR12207:SF3">
    <property type="entry name" value="PROSTAGLANDIN F2 RECEPTOR NEGATIVE REGULATOR"/>
    <property type="match status" value="1"/>
</dbReference>
<dbReference type="STRING" id="7955.ENSDARP00000098616"/>
<protein>
    <submittedName>
        <fullName evidence="2">Prostaglandin F2 receptor negative regulator</fullName>
    </submittedName>
</protein>
<dbReference type="Pfam" id="PF07686">
    <property type="entry name" value="V-set"/>
    <property type="match status" value="1"/>
</dbReference>
<dbReference type="InterPro" id="IPR051102">
    <property type="entry name" value="IgSF_V-set/TM_domain"/>
</dbReference>
<organism evidence="1 2">
    <name type="scientific">Danio rerio</name>
    <name type="common">Zebrafish</name>
    <name type="synonym">Brachydanio rerio</name>
    <dbReference type="NCBI Taxonomy" id="7955"/>
    <lineage>
        <taxon>Eukaryota</taxon>
        <taxon>Metazoa</taxon>
        <taxon>Chordata</taxon>
        <taxon>Craniata</taxon>
        <taxon>Vertebrata</taxon>
        <taxon>Euteleostomi</taxon>
        <taxon>Actinopterygii</taxon>
        <taxon>Neopterygii</taxon>
        <taxon>Teleostei</taxon>
        <taxon>Ostariophysi</taxon>
        <taxon>Cypriniformes</taxon>
        <taxon>Danionidae</taxon>
        <taxon>Danioninae</taxon>
        <taxon>Danio</taxon>
    </lineage>
</organism>
<evidence type="ECO:0000313" key="1">
    <source>
        <dbReference type="Proteomes" id="UP000000437"/>
    </source>
</evidence>
<dbReference type="FunFam" id="2.60.40.10:FF:002026">
    <property type="entry name" value="Prostaglandin F2 receptor inhibitor"/>
    <property type="match status" value="1"/>
</dbReference>
<dbReference type="ZFIN" id="ZDB-GENE-140207-1">
    <property type="gene designation" value="ptgfrna"/>
</dbReference>
<dbReference type="SMART" id="SM00408">
    <property type="entry name" value="IGc2"/>
    <property type="match status" value="3"/>
</dbReference>
<dbReference type="KEGG" id="dre:101883373"/>
<keyword evidence="2" id="KW-0675">Receptor</keyword>
<sequence>MDEALLRAVLLFIGLALSEGRVVKVPAGPLVHVEGQPVSIRCDVSNYEGPRDQDFEWYLMMADKMLPLVSTFDGSFTDASMKDRVNSRDISFVKLNDAAVELKFKSVRATDSGVYRCSTPSTDSVISGNYNADVELKVIGDSLKVSPLIPKAAVSAGESVELQCNTTRSFTEHTFLSVSWSVGRANSSGVLEQILTFGPDDKIQTGSNYTQRYADGGLQLDLRGGGFYGLVLKATTPADRGKYVCTAQEWVRQGRTWRKILERSEDMGKVEVTATDLQYTVSLAVSVSPQSAGEPTELRCQVQQLLYLQNGRLGVSWVYSTRGGAAEVQAEVMVATLDQQGALTAGAQYQQRLDRGDIALTRTPDNTFMLRILQTADADMGWYSCRVTAWTPDRKGVWTNSKEVQSSPVAVQWTPKTPVLSVAAHRVREASSAGSTFEMTCQVSGQNLQDSSYSVLIRFEESGAGGKSRKVLSLSPDSVLQLEEWSEPGRIDSVVLEKSGPAEYRFRLYGAQVSDRGFYCCDVTAWTRHQSQDWTKIISAESNKIQVDFVHTGPVFNISIQSDANDVLLGDTVQMKCSVSILNASPNTGDVAFEVRWFQSSMRPPDNGVVPLISMDRYGVVKKSGSNHSSLERTDQYSFTLSLHSIQHTDVGEYYCSATPWLLSPATGAWSKESELSSGRVLLSVRTQMWESLKMPVGYGLIAALVAGLLSILLGLAVARCCFSRNPLHTPRPHNKLRDLEMD</sequence>
<dbReference type="SUPFAM" id="SSF48726">
    <property type="entry name" value="Immunoglobulin"/>
    <property type="match status" value="4"/>
</dbReference>
<dbReference type="Proteomes" id="UP000000437">
    <property type="component" value="Chromosome 9"/>
</dbReference>
<dbReference type="eggNOG" id="ENOG502QVD2">
    <property type="taxonomic scope" value="Eukaryota"/>
</dbReference>
<dbReference type="InterPro" id="IPR007110">
    <property type="entry name" value="Ig-like_dom"/>
</dbReference>
<dbReference type="GeneTree" id="ENSGT00940000158367"/>
<dbReference type="RefSeq" id="XP_009302671.2">
    <property type="nucleotide sequence ID" value="XM_009304396.5"/>
</dbReference>
<dbReference type="OMA" id="AKMECIL"/>
<dbReference type="InterPro" id="IPR036179">
    <property type="entry name" value="Ig-like_dom_sf"/>
</dbReference>
<dbReference type="InterPro" id="IPR003599">
    <property type="entry name" value="Ig_sub"/>
</dbReference>
<dbReference type="OrthoDB" id="9873136at2759"/>
<gene>
    <name evidence="2 3" type="primary">ptgfrna</name>
</gene>
<dbReference type="InterPro" id="IPR013783">
    <property type="entry name" value="Ig-like_fold"/>
</dbReference>
<dbReference type="CTD" id="101883373"/>
<dbReference type="SMART" id="SM00409">
    <property type="entry name" value="IG"/>
    <property type="match status" value="5"/>
</dbReference>
<dbReference type="SMART" id="SM00406">
    <property type="entry name" value="IGv"/>
    <property type="match status" value="2"/>
</dbReference>
<reference evidence="2" key="1">
    <citation type="submission" date="2025-08" db="UniProtKB">
        <authorList>
            <consortium name="RefSeq"/>
        </authorList>
    </citation>
    <scope>IDENTIFICATION</scope>
    <source>
        <strain evidence="2">Tuebingen</strain>
        <tissue evidence="2">Fibroblasts and whole tissue</tissue>
    </source>
</reference>
<dbReference type="FunFam" id="2.60.40.10:FF:000191">
    <property type="entry name" value="Immunoglobulin superfamily member 3"/>
    <property type="match status" value="1"/>
</dbReference>
<accession>A0ACD6B654</accession>
<proteinExistence type="predicted"/>
<evidence type="ECO:0000313" key="3">
    <source>
        <dbReference type="ZFIN" id="ZDB-GENE-140207-1"/>
    </source>
</evidence>
<dbReference type="GO" id="GO:0016020">
    <property type="term" value="C:membrane"/>
    <property type="evidence" value="ECO:0000318"/>
    <property type="project" value="GO_Central"/>
</dbReference>